<dbReference type="InterPro" id="IPR001005">
    <property type="entry name" value="SANT/Myb"/>
</dbReference>
<dbReference type="GO" id="GO:0005634">
    <property type="term" value="C:nucleus"/>
    <property type="evidence" value="ECO:0007669"/>
    <property type="project" value="UniProtKB-SubCell"/>
</dbReference>
<dbReference type="Gene3D" id="1.10.10.60">
    <property type="entry name" value="Homeodomain-like"/>
    <property type="match status" value="1"/>
</dbReference>
<comment type="caution">
    <text evidence="8">The sequence shown here is derived from an EMBL/GenBank/DDBJ whole genome shotgun (WGS) entry which is preliminary data.</text>
</comment>
<reference evidence="8 9" key="1">
    <citation type="submission" date="2021-09" db="EMBL/GenBank/DDBJ databases">
        <title>Genomic insights and catalytic innovation underlie evolution of tropane alkaloids biosynthesis.</title>
        <authorList>
            <person name="Wang Y.-J."/>
            <person name="Tian T."/>
            <person name="Huang J.-P."/>
            <person name="Huang S.-X."/>
        </authorList>
    </citation>
    <scope>NUCLEOTIDE SEQUENCE [LARGE SCALE GENOMIC DNA]</scope>
    <source>
        <strain evidence="8">KIB-2018</strain>
        <tissue evidence="8">Leaf</tissue>
    </source>
</reference>
<feature type="region of interest" description="Disordered" evidence="6">
    <location>
        <begin position="1"/>
        <end position="45"/>
    </location>
</feature>
<evidence type="ECO:0000256" key="3">
    <source>
        <dbReference type="ARBA" id="ARBA00023125"/>
    </source>
</evidence>
<dbReference type="CDD" id="cd12203">
    <property type="entry name" value="GT1"/>
    <property type="match status" value="1"/>
</dbReference>
<dbReference type="PROSITE" id="PS50090">
    <property type="entry name" value="MYB_LIKE"/>
    <property type="match status" value="1"/>
</dbReference>
<dbReference type="EMBL" id="JAIWQS010000001">
    <property type="protein sequence ID" value="KAJ8774074.1"/>
    <property type="molecule type" value="Genomic_DNA"/>
</dbReference>
<dbReference type="FunFam" id="1.10.10.60:FF:000032">
    <property type="entry name" value="Zinc finger and SCAN domain-containing 20"/>
    <property type="match status" value="1"/>
</dbReference>
<dbReference type="AlphaFoldDB" id="A0AAV8U7K2"/>
<keyword evidence="2" id="KW-0805">Transcription regulation</keyword>
<proteinExistence type="predicted"/>
<feature type="region of interest" description="Disordered" evidence="6">
    <location>
        <begin position="137"/>
        <end position="205"/>
    </location>
</feature>
<feature type="compositionally biased region" description="Low complexity" evidence="6">
    <location>
        <begin position="33"/>
        <end position="45"/>
    </location>
</feature>
<dbReference type="GO" id="GO:0003677">
    <property type="term" value="F:DNA binding"/>
    <property type="evidence" value="ECO:0007669"/>
    <property type="project" value="UniProtKB-KW"/>
</dbReference>
<keyword evidence="3" id="KW-0238">DNA-binding</keyword>
<evidence type="ECO:0000313" key="9">
    <source>
        <dbReference type="Proteomes" id="UP001159364"/>
    </source>
</evidence>
<name>A0AAV8U7K2_9ROSI</name>
<dbReference type="Proteomes" id="UP001159364">
    <property type="component" value="Linkage Group LG01"/>
</dbReference>
<keyword evidence="9" id="KW-1185">Reference proteome</keyword>
<dbReference type="PANTHER" id="PTHR21654">
    <property type="entry name" value="FI21293P1"/>
    <property type="match status" value="1"/>
</dbReference>
<dbReference type="InterPro" id="IPR044822">
    <property type="entry name" value="Myb_DNA-bind_4"/>
</dbReference>
<comment type="subcellular location">
    <subcellularLocation>
        <location evidence="1">Nucleus</location>
    </subcellularLocation>
</comment>
<gene>
    <name evidence="8" type="ORF">K2173_009505</name>
</gene>
<protein>
    <recommendedName>
        <fullName evidence="7">Myb-like domain-containing protein</fullName>
    </recommendedName>
</protein>
<feature type="compositionally biased region" description="Basic and acidic residues" evidence="6">
    <location>
        <begin position="186"/>
        <end position="197"/>
    </location>
</feature>
<evidence type="ECO:0000256" key="6">
    <source>
        <dbReference type="SAM" id="MobiDB-lite"/>
    </source>
</evidence>
<keyword evidence="5" id="KW-0539">Nucleus</keyword>
<evidence type="ECO:0000256" key="1">
    <source>
        <dbReference type="ARBA" id="ARBA00004123"/>
    </source>
</evidence>
<feature type="compositionally biased region" description="Acidic residues" evidence="6">
    <location>
        <begin position="163"/>
        <end position="175"/>
    </location>
</feature>
<organism evidence="8 9">
    <name type="scientific">Erythroxylum novogranatense</name>
    <dbReference type="NCBI Taxonomy" id="1862640"/>
    <lineage>
        <taxon>Eukaryota</taxon>
        <taxon>Viridiplantae</taxon>
        <taxon>Streptophyta</taxon>
        <taxon>Embryophyta</taxon>
        <taxon>Tracheophyta</taxon>
        <taxon>Spermatophyta</taxon>
        <taxon>Magnoliopsida</taxon>
        <taxon>eudicotyledons</taxon>
        <taxon>Gunneridae</taxon>
        <taxon>Pentapetalae</taxon>
        <taxon>rosids</taxon>
        <taxon>fabids</taxon>
        <taxon>Malpighiales</taxon>
        <taxon>Erythroxylaceae</taxon>
        <taxon>Erythroxylum</taxon>
    </lineage>
</organism>
<accession>A0AAV8U7K2</accession>
<evidence type="ECO:0000259" key="7">
    <source>
        <dbReference type="PROSITE" id="PS50090"/>
    </source>
</evidence>
<dbReference type="Pfam" id="PF13837">
    <property type="entry name" value="Myb_DNA-bind_4"/>
    <property type="match status" value="1"/>
</dbReference>
<evidence type="ECO:0000256" key="5">
    <source>
        <dbReference type="ARBA" id="ARBA00023242"/>
    </source>
</evidence>
<dbReference type="PANTHER" id="PTHR21654:SF84">
    <property type="entry name" value="SI:DKEY-66I24.7"/>
    <property type="match status" value="1"/>
</dbReference>
<evidence type="ECO:0000313" key="8">
    <source>
        <dbReference type="EMBL" id="KAJ8774074.1"/>
    </source>
</evidence>
<feature type="domain" description="Myb-like" evidence="7">
    <location>
        <begin position="35"/>
        <end position="99"/>
    </location>
</feature>
<keyword evidence="4" id="KW-0804">Transcription</keyword>
<evidence type="ECO:0000256" key="4">
    <source>
        <dbReference type="ARBA" id="ARBA00023163"/>
    </source>
</evidence>
<dbReference type="GO" id="GO:0006355">
    <property type="term" value="P:regulation of DNA-templated transcription"/>
    <property type="evidence" value="ECO:0007669"/>
    <property type="project" value="UniProtKB-ARBA"/>
</dbReference>
<sequence>MFSGGAGDEDDALGQITMMLSPEISPSATKGRGSQSQQQQPQWGQQETIELIAIRAELEKDFSVSKRSKTLWEVVSSKMMEKNYFRTPDQCKCKWKNLVNRYKGKETSDPENSRECPFFEELQAVFAERTRRMQRLLLESESGSTNTRKRVKRTSEDRSSAEFSDDMDDNDDSEEEKQPRSYSRKRNGERITLERSGKGATASNANCTTGIQEMLKEFLQQQQRMEMQWTEMMERRAQERQLFEQEWRQSMEKLERERLMIEQAWREREEQRRIREESRAERRDALLTTLLRKFIHDNTI</sequence>
<evidence type="ECO:0000256" key="2">
    <source>
        <dbReference type="ARBA" id="ARBA00023015"/>
    </source>
</evidence>